<evidence type="ECO:0000256" key="4">
    <source>
        <dbReference type="ARBA" id="ARBA00022771"/>
    </source>
</evidence>
<dbReference type="GO" id="GO:0008270">
    <property type="term" value="F:zinc ion binding"/>
    <property type="evidence" value="ECO:0007669"/>
    <property type="project" value="UniProtKB-KW"/>
</dbReference>
<feature type="domain" description="C2H2-type" evidence="8">
    <location>
        <begin position="23"/>
        <end position="50"/>
    </location>
</feature>
<organism evidence="9 10">
    <name type="scientific">Pristionchus mayeri</name>
    <dbReference type="NCBI Taxonomy" id="1317129"/>
    <lineage>
        <taxon>Eukaryota</taxon>
        <taxon>Metazoa</taxon>
        <taxon>Ecdysozoa</taxon>
        <taxon>Nematoda</taxon>
        <taxon>Chromadorea</taxon>
        <taxon>Rhabditida</taxon>
        <taxon>Rhabditina</taxon>
        <taxon>Diplogasteromorpha</taxon>
        <taxon>Diplogasteroidea</taxon>
        <taxon>Neodiplogasteridae</taxon>
        <taxon>Pristionchus</taxon>
    </lineage>
</organism>
<evidence type="ECO:0000256" key="1">
    <source>
        <dbReference type="ARBA" id="ARBA00004123"/>
    </source>
</evidence>
<evidence type="ECO:0000256" key="5">
    <source>
        <dbReference type="ARBA" id="ARBA00022833"/>
    </source>
</evidence>
<comment type="caution">
    <text evidence="9">The sequence shown here is derived from an EMBL/GenBank/DDBJ whole genome shotgun (WGS) entry which is preliminary data.</text>
</comment>
<name>A0AAN4ZG70_9BILA</name>
<dbReference type="EMBL" id="BTRK01000002">
    <property type="protein sequence ID" value="GMR38471.1"/>
    <property type="molecule type" value="Genomic_DNA"/>
</dbReference>
<feature type="non-terminal residue" evidence="9">
    <location>
        <position position="1"/>
    </location>
</feature>
<evidence type="ECO:0000313" key="9">
    <source>
        <dbReference type="EMBL" id="GMR38471.1"/>
    </source>
</evidence>
<evidence type="ECO:0000259" key="8">
    <source>
        <dbReference type="PROSITE" id="PS50157"/>
    </source>
</evidence>
<dbReference type="SUPFAM" id="SSF57667">
    <property type="entry name" value="beta-beta-alpha zinc fingers"/>
    <property type="match status" value="1"/>
</dbReference>
<evidence type="ECO:0000313" key="10">
    <source>
        <dbReference type="Proteomes" id="UP001328107"/>
    </source>
</evidence>
<evidence type="ECO:0000256" key="6">
    <source>
        <dbReference type="ARBA" id="ARBA00023242"/>
    </source>
</evidence>
<keyword evidence="2" id="KW-0479">Metal-binding</keyword>
<dbReference type="PANTHER" id="PTHR23226">
    <property type="entry name" value="ZINC FINGER AND SCAN DOMAIN-CONTAINING"/>
    <property type="match status" value="1"/>
</dbReference>
<dbReference type="AlphaFoldDB" id="A0AAN4ZG70"/>
<keyword evidence="6" id="KW-0539">Nucleus</keyword>
<keyword evidence="4 7" id="KW-0863">Zinc-finger</keyword>
<dbReference type="PROSITE" id="PS00028">
    <property type="entry name" value="ZINC_FINGER_C2H2_1"/>
    <property type="match status" value="1"/>
</dbReference>
<gene>
    <name evidence="9" type="ORF">PMAYCL1PPCAC_08666</name>
</gene>
<dbReference type="InterPro" id="IPR036236">
    <property type="entry name" value="Znf_C2H2_sf"/>
</dbReference>
<dbReference type="Proteomes" id="UP001328107">
    <property type="component" value="Unassembled WGS sequence"/>
</dbReference>
<comment type="subcellular location">
    <subcellularLocation>
        <location evidence="1">Nucleus</location>
    </subcellularLocation>
</comment>
<feature type="non-terminal residue" evidence="9">
    <location>
        <position position="67"/>
    </location>
</feature>
<reference evidence="10" key="1">
    <citation type="submission" date="2022-10" db="EMBL/GenBank/DDBJ databases">
        <title>Genome assembly of Pristionchus species.</title>
        <authorList>
            <person name="Yoshida K."/>
            <person name="Sommer R.J."/>
        </authorList>
    </citation>
    <scope>NUCLEOTIDE SEQUENCE [LARGE SCALE GENOMIC DNA]</scope>
    <source>
        <strain evidence="10">RS5460</strain>
    </source>
</reference>
<dbReference type="GO" id="GO:0005634">
    <property type="term" value="C:nucleus"/>
    <property type="evidence" value="ECO:0007669"/>
    <property type="project" value="UniProtKB-SubCell"/>
</dbReference>
<evidence type="ECO:0000256" key="3">
    <source>
        <dbReference type="ARBA" id="ARBA00022737"/>
    </source>
</evidence>
<keyword evidence="10" id="KW-1185">Reference proteome</keyword>
<protein>
    <recommendedName>
        <fullName evidence="8">C2H2-type domain-containing protein</fullName>
    </recommendedName>
</protein>
<dbReference type="GO" id="GO:0000978">
    <property type="term" value="F:RNA polymerase II cis-regulatory region sequence-specific DNA binding"/>
    <property type="evidence" value="ECO:0007669"/>
    <property type="project" value="TreeGrafter"/>
</dbReference>
<dbReference type="GO" id="GO:0000981">
    <property type="term" value="F:DNA-binding transcription factor activity, RNA polymerase II-specific"/>
    <property type="evidence" value="ECO:0007669"/>
    <property type="project" value="TreeGrafter"/>
</dbReference>
<evidence type="ECO:0000256" key="2">
    <source>
        <dbReference type="ARBA" id="ARBA00022723"/>
    </source>
</evidence>
<keyword evidence="3" id="KW-0677">Repeat</keyword>
<sequence>TSGDLTKHSRIHLDDEDPRKKRFKCEKCEKWFGTNADRNKHSRIHKDSEEDRRPFKCEDCSKRFGQS</sequence>
<dbReference type="InterPro" id="IPR013087">
    <property type="entry name" value="Znf_C2H2_type"/>
</dbReference>
<dbReference type="Gene3D" id="3.30.160.60">
    <property type="entry name" value="Classic Zinc Finger"/>
    <property type="match status" value="1"/>
</dbReference>
<proteinExistence type="predicted"/>
<keyword evidence="5" id="KW-0862">Zinc</keyword>
<dbReference type="PROSITE" id="PS50157">
    <property type="entry name" value="ZINC_FINGER_C2H2_2"/>
    <property type="match status" value="1"/>
</dbReference>
<evidence type="ECO:0000256" key="7">
    <source>
        <dbReference type="PROSITE-ProRule" id="PRU00042"/>
    </source>
</evidence>
<accession>A0AAN4ZG70</accession>
<dbReference type="PANTHER" id="PTHR23226:SF416">
    <property type="entry name" value="FI01424P"/>
    <property type="match status" value="1"/>
</dbReference>